<feature type="signal peptide" evidence="1">
    <location>
        <begin position="1"/>
        <end position="20"/>
    </location>
</feature>
<name>A0ABZ0IVX6_9BACT</name>
<keyword evidence="1" id="KW-0732">Signal</keyword>
<dbReference type="EMBL" id="CP136051">
    <property type="protein sequence ID" value="WOK09210.1"/>
    <property type="molecule type" value="Genomic_DNA"/>
</dbReference>
<organism evidence="2 3">
    <name type="scientific">Imperialibacter roseus</name>
    <dbReference type="NCBI Taxonomy" id="1324217"/>
    <lineage>
        <taxon>Bacteria</taxon>
        <taxon>Pseudomonadati</taxon>
        <taxon>Bacteroidota</taxon>
        <taxon>Cytophagia</taxon>
        <taxon>Cytophagales</taxon>
        <taxon>Flammeovirgaceae</taxon>
        <taxon>Imperialibacter</taxon>
    </lineage>
</organism>
<proteinExistence type="predicted"/>
<dbReference type="RefSeq" id="WP_317491830.1">
    <property type="nucleotide sequence ID" value="NZ_CP136051.1"/>
</dbReference>
<evidence type="ECO:0000313" key="2">
    <source>
        <dbReference type="EMBL" id="WOK09210.1"/>
    </source>
</evidence>
<evidence type="ECO:0000256" key="1">
    <source>
        <dbReference type="SAM" id="SignalP"/>
    </source>
</evidence>
<protein>
    <submittedName>
        <fullName evidence="2">Uncharacterized protein</fullName>
    </submittedName>
</protein>
<gene>
    <name evidence="2" type="ORF">RT717_11235</name>
</gene>
<accession>A0ABZ0IVX6</accession>
<sequence length="368" mass="39839">MKRILLMSCAIALLSLTSYAQKAEEQLKESASNDFDQKAFVPFGSSSVSSPVSNIHFSSSKGESAVALSLGFRLKNSLSGNIEVSSPTSKSGVTKPIGLDGLASDGKLTFGVQYRGWKASDEVTIKSILEDLTLKECNTDTVFFHTNGSCADSCLFYSVNKCPTDTSFLALTNDSKRIALDRFYEASGNPWFFGGTMTLTKNEYSYATDNTLSEIIDDEKRALSASLYGGVYVGKRYNSLFRGVLLFKNSFKANNGNDYYLPFNGGPTLIRKNIVIGEPGKLSDTELKLENVTIFGNGAWGVNPSVTYLINEKAVSVDLPVYLVTGKSGEKDLGLNTGIYFNYTTGLDAPFTAGVFVGSSLTNILRPN</sequence>
<dbReference type="Proteomes" id="UP001302349">
    <property type="component" value="Chromosome"/>
</dbReference>
<feature type="chain" id="PRO_5045702295" evidence="1">
    <location>
        <begin position="21"/>
        <end position="368"/>
    </location>
</feature>
<evidence type="ECO:0000313" key="3">
    <source>
        <dbReference type="Proteomes" id="UP001302349"/>
    </source>
</evidence>
<reference evidence="2 3" key="1">
    <citation type="journal article" date="2023" name="Microbiol. Resour. Announc.">
        <title>Complete Genome Sequence of Imperialibacter roseus strain P4T.</title>
        <authorList>
            <person name="Tizabi D.R."/>
            <person name="Bachvaroff T."/>
            <person name="Hill R.T."/>
        </authorList>
    </citation>
    <scope>NUCLEOTIDE SEQUENCE [LARGE SCALE GENOMIC DNA]</scope>
    <source>
        <strain evidence="2 3">P4T</strain>
    </source>
</reference>
<keyword evidence="3" id="KW-1185">Reference proteome</keyword>